<comment type="function">
    <text evidence="5">This is one of the proteins that bind and probably mediate the attachment of the 5S RNA into the large ribosomal subunit, where it forms part of the central protuberance. In the 70S ribosome it contacts protein S13 of the 30S subunit (bridge B1b), connecting the 2 subunits; this bridge is implicated in subunit movement. Contacts the P site tRNA; the 5S rRNA and some of its associated proteins might help stabilize positioning of ribosome-bound tRNAs.</text>
</comment>
<keyword evidence="2 6" id="KW-0689">Ribosomal protein</keyword>
<evidence type="ECO:0000256" key="5">
    <source>
        <dbReference type="ARBA" id="ARBA00058604"/>
    </source>
</evidence>
<feature type="domain" description="Large ribosomal subunit protein uL5 N-terminal" evidence="8">
    <location>
        <begin position="14"/>
        <end position="70"/>
    </location>
</feature>
<comment type="caution">
    <text evidence="10">The sequence shown here is derived from an EMBL/GenBank/DDBJ whole genome shotgun (WGS) entry which is preliminary data.</text>
</comment>
<name>A0A1F4R744_UNCSA</name>
<evidence type="ECO:0000259" key="9">
    <source>
        <dbReference type="Pfam" id="PF00673"/>
    </source>
</evidence>
<evidence type="ECO:0000256" key="3">
    <source>
        <dbReference type="ARBA" id="ARBA00023274"/>
    </source>
</evidence>
<dbReference type="GO" id="GO:0005840">
    <property type="term" value="C:ribosome"/>
    <property type="evidence" value="ECO:0007669"/>
    <property type="project" value="UniProtKB-KW"/>
</dbReference>
<comment type="similarity">
    <text evidence="1 6 7">Belongs to the universal ribosomal protein uL5 family.</text>
</comment>
<dbReference type="AlphaFoldDB" id="A0A1F4R744"/>
<dbReference type="GO" id="GO:0006412">
    <property type="term" value="P:translation"/>
    <property type="evidence" value="ECO:0007669"/>
    <property type="project" value="UniProtKB-UniRule"/>
</dbReference>
<dbReference type="FunFam" id="3.30.1440.10:FF:000001">
    <property type="entry name" value="50S ribosomal protein L5"/>
    <property type="match status" value="1"/>
</dbReference>
<gene>
    <name evidence="6" type="primary">rplE</name>
    <name evidence="10" type="ORF">A3H38_00775</name>
</gene>
<dbReference type="Pfam" id="PF00673">
    <property type="entry name" value="Ribosomal_L5_C"/>
    <property type="match status" value="1"/>
</dbReference>
<dbReference type="NCBIfam" id="NF000585">
    <property type="entry name" value="PRK00010.1"/>
    <property type="match status" value="1"/>
</dbReference>
<organism evidence="10 11">
    <name type="scientific">candidate division WOR-1 bacterium RIFCSPLOWO2_02_FULL_46_20</name>
    <dbReference type="NCBI Taxonomy" id="1802567"/>
    <lineage>
        <taxon>Bacteria</taxon>
        <taxon>Bacillati</taxon>
        <taxon>Saganbacteria</taxon>
    </lineage>
</organism>
<dbReference type="PANTHER" id="PTHR11994">
    <property type="entry name" value="60S RIBOSOMAL PROTEIN L11-RELATED"/>
    <property type="match status" value="1"/>
</dbReference>
<dbReference type="HAMAP" id="MF_01333_B">
    <property type="entry name" value="Ribosomal_uL5_B"/>
    <property type="match status" value="1"/>
</dbReference>
<evidence type="ECO:0000256" key="1">
    <source>
        <dbReference type="ARBA" id="ARBA00008553"/>
    </source>
</evidence>
<dbReference type="GO" id="GO:0003735">
    <property type="term" value="F:structural constituent of ribosome"/>
    <property type="evidence" value="ECO:0007669"/>
    <property type="project" value="InterPro"/>
</dbReference>
<reference evidence="10 11" key="1">
    <citation type="journal article" date="2016" name="Nat. Commun.">
        <title>Thousands of microbial genomes shed light on interconnected biogeochemical processes in an aquifer system.</title>
        <authorList>
            <person name="Anantharaman K."/>
            <person name="Brown C.T."/>
            <person name="Hug L.A."/>
            <person name="Sharon I."/>
            <person name="Castelle C.J."/>
            <person name="Probst A.J."/>
            <person name="Thomas B.C."/>
            <person name="Singh A."/>
            <person name="Wilkins M.J."/>
            <person name="Karaoz U."/>
            <person name="Brodie E.L."/>
            <person name="Williams K.H."/>
            <person name="Hubbard S.S."/>
            <person name="Banfield J.F."/>
        </authorList>
    </citation>
    <scope>NUCLEOTIDE SEQUENCE [LARGE SCALE GENOMIC DNA]</scope>
</reference>
<comment type="function">
    <text evidence="6">This is 1 of the proteins that bind and probably mediate the attachment of the 5S RNA into the large ribosomal subunit, where it forms part of the central protuberance. In the 70S ribosome it contacts protein S13 of the 30S subunit (bridge B1b), connecting the 2 subunits; this bridge is implicated in subunit movement. Contacts the P site tRNA; the 5S rRNA and some of its associated proteins might help stabilize positioning of ribosome-bound tRNAs.</text>
</comment>
<dbReference type="Proteomes" id="UP000176938">
    <property type="component" value="Unassembled WGS sequence"/>
</dbReference>
<dbReference type="Gene3D" id="3.30.1440.10">
    <property type="match status" value="1"/>
</dbReference>
<comment type="subunit">
    <text evidence="6">Part of the 50S ribosomal subunit; part of the 5S rRNA/L5/L18/L25 subcomplex. Contacts the 5S rRNA and the P site tRNA. Forms a bridge to the 30S subunit in the 70S ribosome.</text>
</comment>
<dbReference type="GO" id="GO:1990904">
    <property type="term" value="C:ribonucleoprotein complex"/>
    <property type="evidence" value="ECO:0007669"/>
    <property type="project" value="UniProtKB-KW"/>
</dbReference>
<dbReference type="PIRSF" id="PIRSF002161">
    <property type="entry name" value="Ribosomal_L5"/>
    <property type="match status" value="1"/>
</dbReference>
<accession>A0A1F4R744</accession>
<feature type="domain" description="Large ribosomal subunit protein uL5 C-terminal" evidence="9">
    <location>
        <begin position="74"/>
        <end position="167"/>
    </location>
</feature>
<evidence type="ECO:0000256" key="7">
    <source>
        <dbReference type="RuleBase" id="RU003930"/>
    </source>
</evidence>
<dbReference type="InterPro" id="IPR022803">
    <property type="entry name" value="Ribosomal_uL5_dom_sf"/>
</dbReference>
<sequence length="172" mass="19506">MSDLLEKLKKEYDNPMRVPCVVKIVINRGVGEAREDAKACDVSAKELAEITGQKPLVRTAKKSIAVFKIREGMQIGLKVTLRGERMRQFLNKLINICLPKIRDFKGVSPKSFDGRGNYTFGIKEQLVFPEVDYERVDRVRGMDITIVTSAANDNEAKKLLEAWGMPFRKETT</sequence>
<dbReference type="SUPFAM" id="SSF55282">
    <property type="entry name" value="RL5-like"/>
    <property type="match status" value="1"/>
</dbReference>
<dbReference type="GO" id="GO:0019843">
    <property type="term" value="F:rRNA binding"/>
    <property type="evidence" value="ECO:0007669"/>
    <property type="project" value="UniProtKB-UniRule"/>
</dbReference>
<dbReference type="InterPro" id="IPR031309">
    <property type="entry name" value="Ribosomal_uL5_C"/>
</dbReference>
<evidence type="ECO:0000256" key="6">
    <source>
        <dbReference type="HAMAP-Rule" id="MF_01333"/>
    </source>
</evidence>
<proteinExistence type="inferred from homology"/>
<evidence type="ECO:0000259" key="8">
    <source>
        <dbReference type="Pfam" id="PF00281"/>
    </source>
</evidence>
<keyword evidence="3 6" id="KW-0687">Ribonucleoprotein</keyword>
<dbReference type="Pfam" id="PF00281">
    <property type="entry name" value="Ribosomal_L5"/>
    <property type="match status" value="1"/>
</dbReference>
<keyword evidence="6" id="KW-0820">tRNA-binding</keyword>
<dbReference type="EMBL" id="METP01000058">
    <property type="protein sequence ID" value="OGC03263.1"/>
    <property type="molecule type" value="Genomic_DNA"/>
</dbReference>
<evidence type="ECO:0000256" key="4">
    <source>
        <dbReference type="ARBA" id="ARBA00035245"/>
    </source>
</evidence>
<dbReference type="GO" id="GO:0000049">
    <property type="term" value="F:tRNA binding"/>
    <property type="evidence" value="ECO:0007669"/>
    <property type="project" value="UniProtKB-UniRule"/>
</dbReference>
<evidence type="ECO:0000313" key="10">
    <source>
        <dbReference type="EMBL" id="OGC03263.1"/>
    </source>
</evidence>
<protein>
    <recommendedName>
        <fullName evidence="4 6">Large ribosomal subunit protein uL5</fullName>
    </recommendedName>
</protein>
<evidence type="ECO:0000256" key="2">
    <source>
        <dbReference type="ARBA" id="ARBA00022980"/>
    </source>
</evidence>
<dbReference type="InterPro" id="IPR031310">
    <property type="entry name" value="Ribosomal_uL5_N"/>
</dbReference>
<keyword evidence="6" id="KW-0694">RNA-binding</keyword>
<keyword evidence="6" id="KW-0699">rRNA-binding</keyword>
<evidence type="ECO:0000313" key="11">
    <source>
        <dbReference type="Proteomes" id="UP000176938"/>
    </source>
</evidence>
<dbReference type="InterPro" id="IPR002132">
    <property type="entry name" value="Ribosomal_uL5"/>
</dbReference>
<dbReference type="InterPro" id="IPR020930">
    <property type="entry name" value="Ribosomal_uL5_bac-type"/>
</dbReference>